<feature type="region of interest" description="Disordered" evidence="10">
    <location>
        <begin position="1"/>
        <end position="24"/>
    </location>
</feature>
<keyword evidence="8" id="KW-0963">Cytoplasm</keyword>
<dbReference type="InterPro" id="IPR006195">
    <property type="entry name" value="aa-tRNA-synth_II"/>
</dbReference>
<comment type="cofactor">
    <cofactor evidence="8 9">
        <name>Mg(2+)</name>
        <dbReference type="ChEBI" id="CHEBI:18420"/>
    </cofactor>
    <text evidence="8 9">Binds 3 Mg(2+) ions per subunit.</text>
</comment>
<keyword evidence="2 8" id="KW-0436">Ligase</keyword>
<dbReference type="PROSITE" id="PS50862">
    <property type="entry name" value="AA_TRNA_LIGASE_II"/>
    <property type="match status" value="1"/>
</dbReference>
<dbReference type="NCBIfam" id="TIGR00499">
    <property type="entry name" value="lysS_bact"/>
    <property type="match status" value="1"/>
</dbReference>
<dbReference type="Proteomes" id="UP001221411">
    <property type="component" value="Unassembled WGS sequence"/>
</dbReference>
<dbReference type="Gene3D" id="2.40.50.140">
    <property type="entry name" value="Nucleic acid-binding proteins"/>
    <property type="match status" value="1"/>
</dbReference>
<evidence type="ECO:0000256" key="7">
    <source>
        <dbReference type="ARBA" id="ARBA00048573"/>
    </source>
</evidence>
<dbReference type="SUPFAM" id="SSF55681">
    <property type="entry name" value="Class II aaRS and biotin synthetases"/>
    <property type="match status" value="1"/>
</dbReference>
<evidence type="ECO:0000256" key="6">
    <source>
        <dbReference type="ARBA" id="ARBA00023146"/>
    </source>
</evidence>
<dbReference type="PANTHER" id="PTHR42918">
    <property type="entry name" value="LYSYL-TRNA SYNTHETASE"/>
    <property type="match status" value="1"/>
</dbReference>
<accession>A0ABT5EIA8</accession>
<dbReference type="Pfam" id="PF01336">
    <property type="entry name" value="tRNA_anti-codon"/>
    <property type="match status" value="1"/>
</dbReference>
<dbReference type="Pfam" id="PF00152">
    <property type="entry name" value="tRNA-synt_2"/>
    <property type="match status" value="1"/>
</dbReference>
<dbReference type="CDD" id="cd04322">
    <property type="entry name" value="LysRS_N"/>
    <property type="match status" value="1"/>
</dbReference>
<feature type="binding site" evidence="8">
    <location>
        <position position="461"/>
    </location>
    <ligand>
        <name>Mg(2+)</name>
        <dbReference type="ChEBI" id="CHEBI:18420"/>
        <label>1</label>
    </ligand>
</feature>
<dbReference type="EMBL" id="JAQNDO010000001">
    <property type="protein sequence ID" value="MDC0741501.1"/>
    <property type="molecule type" value="Genomic_DNA"/>
</dbReference>
<dbReference type="GO" id="GO:0004824">
    <property type="term" value="F:lysine-tRNA ligase activity"/>
    <property type="evidence" value="ECO:0007669"/>
    <property type="project" value="UniProtKB-EC"/>
</dbReference>
<gene>
    <name evidence="8 12" type="primary">lysS</name>
    <name evidence="12" type="ORF">POL67_09105</name>
</gene>
<dbReference type="InterPro" id="IPR004364">
    <property type="entry name" value="Aa-tRNA-synt_II"/>
</dbReference>
<dbReference type="InterPro" id="IPR012340">
    <property type="entry name" value="NA-bd_OB-fold"/>
</dbReference>
<dbReference type="Gene3D" id="3.30.930.10">
    <property type="entry name" value="Bira Bifunctional Protein, Domain 2"/>
    <property type="match status" value="1"/>
</dbReference>
<dbReference type="HAMAP" id="MF_00252">
    <property type="entry name" value="Lys_tRNA_synth_class2"/>
    <property type="match status" value="1"/>
</dbReference>
<comment type="caution">
    <text evidence="12">The sequence shown here is derived from an EMBL/GenBank/DDBJ whole genome shotgun (WGS) entry which is preliminary data.</text>
</comment>
<comment type="catalytic activity">
    <reaction evidence="7 8 9">
        <text>tRNA(Lys) + L-lysine + ATP = L-lysyl-tRNA(Lys) + AMP + diphosphate</text>
        <dbReference type="Rhea" id="RHEA:20792"/>
        <dbReference type="Rhea" id="RHEA-COMP:9696"/>
        <dbReference type="Rhea" id="RHEA-COMP:9697"/>
        <dbReference type="ChEBI" id="CHEBI:30616"/>
        <dbReference type="ChEBI" id="CHEBI:32551"/>
        <dbReference type="ChEBI" id="CHEBI:33019"/>
        <dbReference type="ChEBI" id="CHEBI:78442"/>
        <dbReference type="ChEBI" id="CHEBI:78529"/>
        <dbReference type="ChEBI" id="CHEBI:456215"/>
        <dbReference type="EC" id="6.1.1.6"/>
    </reaction>
</comment>
<evidence type="ECO:0000313" key="13">
    <source>
        <dbReference type="Proteomes" id="UP001221411"/>
    </source>
</evidence>
<evidence type="ECO:0000256" key="8">
    <source>
        <dbReference type="HAMAP-Rule" id="MF_00252"/>
    </source>
</evidence>
<feature type="domain" description="Aminoacyl-transfer RNA synthetases class-II family profile" evidence="11">
    <location>
        <begin position="198"/>
        <end position="549"/>
    </location>
</feature>
<keyword evidence="3 8" id="KW-0479">Metal-binding</keyword>
<evidence type="ECO:0000259" key="11">
    <source>
        <dbReference type="PROSITE" id="PS50862"/>
    </source>
</evidence>
<comment type="subcellular location">
    <subcellularLocation>
        <location evidence="8">Cytoplasm</location>
    </subcellularLocation>
</comment>
<dbReference type="SUPFAM" id="SSF50249">
    <property type="entry name" value="Nucleic acid-binding proteins"/>
    <property type="match status" value="1"/>
</dbReference>
<evidence type="ECO:0000256" key="2">
    <source>
        <dbReference type="ARBA" id="ARBA00022598"/>
    </source>
</evidence>
<keyword evidence="8" id="KW-0648">Protein biosynthesis</keyword>
<feature type="binding site" evidence="8">
    <location>
        <position position="468"/>
    </location>
    <ligand>
        <name>Mg(2+)</name>
        <dbReference type="ChEBI" id="CHEBI:18420"/>
        <label>2</label>
    </ligand>
</feature>
<evidence type="ECO:0000256" key="5">
    <source>
        <dbReference type="ARBA" id="ARBA00022840"/>
    </source>
</evidence>
<dbReference type="RefSeq" id="WP_271916775.1">
    <property type="nucleotide sequence ID" value="NZ_JAQNDO010000001.1"/>
</dbReference>
<name>A0ABT5EIA8_9BACT</name>
<feature type="compositionally biased region" description="Basic and acidic residues" evidence="10">
    <location>
        <begin position="1"/>
        <end position="10"/>
    </location>
</feature>
<keyword evidence="8 9" id="KW-0460">Magnesium</keyword>
<evidence type="ECO:0000256" key="3">
    <source>
        <dbReference type="ARBA" id="ARBA00022723"/>
    </source>
</evidence>
<organism evidence="12 13">
    <name type="scientific">Polyangium mundeleinium</name>
    <dbReference type="NCBI Taxonomy" id="2995306"/>
    <lineage>
        <taxon>Bacteria</taxon>
        <taxon>Pseudomonadati</taxon>
        <taxon>Myxococcota</taxon>
        <taxon>Polyangia</taxon>
        <taxon>Polyangiales</taxon>
        <taxon>Polyangiaceae</taxon>
        <taxon>Polyangium</taxon>
    </lineage>
</organism>
<reference evidence="12 13" key="1">
    <citation type="submission" date="2022-11" db="EMBL/GenBank/DDBJ databases">
        <title>Minimal conservation of predation-associated metabolite biosynthetic gene clusters underscores biosynthetic potential of Myxococcota including descriptions for ten novel species: Archangium lansinium sp. nov., Myxococcus landrumus sp. nov., Nannocystis bai.</title>
        <authorList>
            <person name="Ahearne A."/>
            <person name="Stevens C."/>
            <person name="Dowd S."/>
        </authorList>
    </citation>
    <scope>NUCLEOTIDE SEQUENCE [LARGE SCALE GENOMIC DNA]</scope>
    <source>
        <strain evidence="12 13">RJM3</strain>
    </source>
</reference>
<dbReference type="EC" id="6.1.1.6" evidence="8"/>
<dbReference type="NCBIfam" id="NF001756">
    <property type="entry name" value="PRK00484.1"/>
    <property type="match status" value="1"/>
</dbReference>
<sequence>MSEDKQEKKGGSSAAAATQHAEETLIAVRKEKATKIRGRGENPFANDVTSGEPLVDLASARAQFDGAKNAAGRYDAEKVAPEPLRIAGRVLFLRQMGGVSFVRLRDRTGELQLYCDEAVLGEAYARLHEEIDLGDIIEASGTAMATQKGELSVKATSFRLLTKAYRPLPTKTSFKDVEARYRMRYVDLVANREVATVFRARTFLISALRRFFDGKGFLEVETPTMHTIIGGAAARPFKTHHNTLDMGLFMRIAPELYLKRLVVGGFERVYEVARCYRNEGLSTRHNPEFTMLEYYQAYATYETLMDQTEAMLRAVDEALAAALPEEHAGWAKARTWSFERFVRVPMAKAIENALARSGLPPEVATKVADDDAPIKAWAKAAKEKKREIDWANFRSGMKKCDSDGERVFCAYEYLAEPFLTADYRTDDGSKSLPVFIIDYPFEVSPLARKKDGNEALVDRFELFVDGRELCNAFSELNDPEDQDARFRAQVEKKAKGAEETMDYDADYVRALEYGMPPTAGFGMGVDRLTMLLTGAASIRDVILFPLLRPEASGS</sequence>
<dbReference type="InterPro" id="IPR002313">
    <property type="entry name" value="Lys-tRNA-ligase_II"/>
</dbReference>
<dbReference type="InterPro" id="IPR045864">
    <property type="entry name" value="aa-tRNA-synth_II/BPL/LPL"/>
</dbReference>
<evidence type="ECO:0000256" key="1">
    <source>
        <dbReference type="ARBA" id="ARBA00008226"/>
    </source>
</evidence>
<dbReference type="InterPro" id="IPR018149">
    <property type="entry name" value="Lys-tRNA-synth_II_C"/>
</dbReference>
<dbReference type="InterPro" id="IPR004365">
    <property type="entry name" value="NA-bd_OB_tRNA"/>
</dbReference>
<keyword evidence="13" id="KW-1185">Reference proteome</keyword>
<protein>
    <recommendedName>
        <fullName evidence="8">Lysine--tRNA ligase</fullName>
        <ecNumber evidence="8">6.1.1.6</ecNumber>
    </recommendedName>
    <alternativeName>
        <fullName evidence="8">Lysyl-tRNA synthetase</fullName>
        <shortName evidence="8">LysRS</shortName>
    </alternativeName>
</protein>
<evidence type="ECO:0000256" key="9">
    <source>
        <dbReference type="RuleBase" id="RU000336"/>
    </source>
</evidence>
<proteinExistence type="inferred from homology"/>
<dbReference type="PRINTS" id="PR00982">
    <property type="entry name" value="TRNASYNTHLYS"/>
</dbReference>
<evidence type="ECO:0000313" key="12">
    <source>
        <dbReference type="EMBL" id="MDC0741501.1"/>
    </source>
</evidence>
<keyword evidence="6 8" id="KW-0030">Aminoacyl-tRNA synthetase</keyword>
<dbReference type="InterPro" id="IPR044136">
    <property type="entry name" value="Lys-tRNA-ligase_II_N"/>
</dbReference>
<feature type="binding site" evidence="8">
    <location>
        <position position="468"/>
    </location>
    <ligand>
        <name>Mg(2+)</name>
        <dbReference type="ChEBI" id="CHEBI:18420"/>
        <label>1</label>
    </ligand>
</feature>
<dbReference type="PANTHER" id="PTHR42918:SF15">
    <property type="entry name" value="LYSINE--TRNA LIGASE, CHLOROPLASTIC_MITOCHONDRIAL"/>
    <property type="match status" value="1"/>
</dbReference>
<evidence type="ECO:0000256" key="10">
    <source>
        <dbReference type="SAM" id="MobiDB-lite"/>
    </source>
</evidence>
<keyword evidence="5 8" id="KW-0067">ATP-binding</keyword>
<comment type="subunit">
    <text evidence="8">Homodimer.</text>
</comment>
<evidence type="ECO:0000256" key="4">
    <source>
        <dbReference type="ARBA" id="ARBA00022741"/>
    </source>
</evidence>
<keyword evidence="4 8" id="KW-0547">Nucleotide-binding</keyword>
<comment type="similarity">
    <text evidence="1 8">Belongs to the class-II aminoacyl-tRNA synthetase family.</text>
</comment>